<dbReference type="PANTHER" id="PTHR30273">
    <property type="entry name" value="PERIPLASMIC SIGNAL SENSOR AND SIGMA FACTOR ACTIVATOR FECR-RELATED"/>
    <property type="match status" value="1"/>
</dbReference>
<evidence type="ECO:0000259" key="2">
    <source>
        <dbReference type="Pfam" id="PF16344"/>
    </source>
</evidence>
<dbReference type="EMBL" id="FNQY01000001">
    <property type="protein sequence ID" value="SDZ73831.1"/>
    <property type="molecule type" value="Genomic_DNA"/>
</dbReference>
<feature type="domain" description="FecR protein" evidence="1">
    <location>
        <begin position="207"/>
        <end position="300"/>
    </location>
</feature>
<evidence type="ECO:0000313" key="3">
    <source>
        <dbReference type="EMBL" id="SDZ73831.1"/>
    </source>
</evidence>
<feature type="domain" description="Protein FecR C-terminal" evidence="2">
    <location>
        <begin position="338"/>
        <end position="401"/>
    </location>
</feature>
<dbReference type="InterPro" id="IPR006860">
    <property type="entry name" value="FecR"/>
</dbReference>
<dbReference type="RefSeq" id="WP_091392047.1">
    <property type="nucleotide sequence ID" value="NZ_FNQY01000001.1"/>
</dbReference>
<reference evidence="3 4" key="1">
    <citation type="submission" date="2016-10" db="EMBL/GenBank/DDBJ databases">
        <authorList>
            <person name="de Groot N.N."/>
        </authorList>
    </citation>
    <scope>NUCLEOTIDE SEQUENCE [LARGE SCALE GENOMIC DNA]</scope>
    <source>
        <strain evidence="3 4">Vu-144</strain>
    </source>
</reference>
<evidence type="ECO:0000313" key="4">
    <source>
        <dbReference type="Proteomes" id="UP000199041"/>
    </source>
</evidence>
<evidence type="ECO:0000259" key="1">
    <source>
        <dbReference type="Pfam" id="PF04773"/>
    </source>
</evidence>
<organism evidence="3 4">
    <name type="scientific">Arachidicoccus rhizosphaerae</name>
    <dbReference type="NCBI Taxonomy" id="551991"/>
    <lineage>
        <taxon>Bacteria</taxon>
        <taxon>Pseudomonadati</taxon>
        <taxon>Bacteroidota</taxon>
        <taxon>Chitinophagia</taxon>
        <taxon>Chitinophagales</taxon>
        <taxon>Chitinophagaceae</taxon>
        <taxon>Arachidicoccus</taxon>
    </lineage>
</organism>
<dbReference type="STRING" id="551991.SAMN05192529_10190"/>
<proteinExistence type="predicted"/>
<dbReference type="PANTHER" id="PTHR30273:SF2">
    <property type="entry name" value="PROTEIN FECR"/>
    <property type="match status" value="1"/>
</dbReference>
<accession>A0A1H3VGP0</accession>
<dbReference type="Pfam" id="PF16344">
    <property type="entry name" value="FecR_C"/>
    <property type="match status" value="1"/>
</dbReference>
<dbReference type="Pfam" id="PF04773">
    <property type="entry name" value="FecR"/>
    <property type="match status" value="1"/>
</dbReference>
<dbReference type="InterPro" id="IPR012373">
    <property type="entry name" value="Ferrdict_sens_TM"/>
</dbReference>
<gene>
    <name evidence="3" type="ORF">SAMN05192529_10190</name>
</gene>
<dbReference type="Proteomes" id="UP000199041">
    <property type="component" value="Unassembled WGS sequence"/>
</dbReference>
<keyword evidence="4" id="KW-1185">Reference proteome</keyword>
<dbReference type="Gene3D" id="2.60.120.1440">
    <property type="match status" value="1"/>
</dbReference>
<dbReference type="Gene3D" id="3.55.50.30">
    <property type="match status" value="1"/>
</dbReference>
<name>A0A1H3VGP0_9BACT</name>
<sequence length="406" mass="45784">MEPSLDILLQKWLDGRLSKQQAETLLDYSRDPALRTAFDAWMELHYNEQMSAAGFFFSKRQKKDIYAYALGRTPDHPASPSQAPDDLAKPFAFDAEQVQKQVQRRKKSKRLWRALAVITTISCLTFLFYKINRPPASVTADTGHGSSGQDITAPKLTAPTISWGVQGQALHLDQALKEQATRVKRAADGRLVFLKTSALAPPSDITVPKGSRPVHIQLPDSSEVWINTGSTLSFPGDFAPDKRTVRLTGEAYFEVRHKDKQPFEVLQESNSVLVLGTHFNINGYKDNGQTKITLLEGLVEVNHHSYLHPLEQAAIRDGNIQVRRDIDLQEVMAWKNNQFYFNGTSAEEILKQLSRWYNIEIVYKSQIPKGHYSGIISKDNSLSQVLSILETGGIKFELHQKALWIL</sequence>
<dbReference type="GO" id="GO:0016989">
    <property type="term" value="F:sigma factor antagonist activity"/>
    <property type="evidence" value="ECO:0007669"/>
    <property type="project" value="TreeGrafter"/>
</dbReference>
<protein>
    <submittedName>
        <fullName evidence="3">FecR protein</fullName>
    </submittedName>
</protein>
<dbReference type="OrthoDB" id="649653at2"/>
<dbReference type="InterPro" id="IPR032508">
    <property type="entry name" value="FecR_C"/>
</dbReference>
<dbReference type="AlphaFoldDB" id="A0A1H3VGP0"/>